<feature type="coiled-coil region" evidence="1">
    <location>
        <begin position="294"/>
        <end position="335"/>
    </location>
</feature>
<proteinExistence type="predicted"/>
<gene>
    <name evidence="3" type="ORF">EPH95_06355</name>
</gene>
<feature type="region of interest" description="Disordered" evidence="2">
    <location>
        <begin position="178"/>
        <end position="219"/>
    </location>
</feature>
<evidence type="ECO:0000256" key="1">
    <source>
        <dbReference type="SAM" id="Coils"/>
    </source>
</evidence>
<feature type="coiled-coil region" evidence="1">
    <location>
        <begin position="71"/>
        <end position="154"/>
    </location>
</feature>
<evidence type="ECO:0000313" key="4">
    <source>
        <dbReference type="Proteomes" id="UP000319756"/>
    </source>
</evidence>
<dbReference type="KEGG" id="sale:EPH95_06355"/>
<keyword evidence="4" id="KW-1185">Reference proteome</keyword>
<sequence length="564" mass="65210">MGDSGAVVQTQHEYMKLVNRHVFGFTTLDAYEELIKLLIQIRSPKLSKEFRPTAIYDILEAALPPLTDEDLRHLSDTIEQMDQTKQQMEQLDREREALRKLNNAYDRYNQRLLADQVEEYQKADTRLSKSESGLSRMREQQETLLADISRLEEGIEQLGLEEDTLVKHEERLSSHEVWDMEKELTSEREREKQQKDKVDTLEKKEESKTQQALESKTRIRETEAKAAQLDQDGKDQLEKLEMLADEAAFSGHNQNAEDYEKLVDDGPFEFMLWEKEAKQFERALSEGEDILRAFADIKEKVMTQKKALDEEQQQLDRIRQEEREWANTFDEEKENQVDAIRLWLDRSEHLREHGESAFQQSARMVHQLFADSNYEDVRAPFRALTDHFTSEQKTIVAERQVKIEDLEKEKAQLEEERNAWQTTKESEPGTKEATLEARKKLGEQGVAFEPLYASVEFLDDVPEETRVRIESALMDAGLLDALLTDEDNLAFSHDRVLTPSPAFMVPTLADYLRPELPDESRLRPETVDDALRSIVIGSEAGEGATTFDLDGSYQIGMLKGHALP</sequence>
<dbReference type="Proteomes" id="UP000319756">
    <property type="component" value="Chromosome"/>
</dbReference>
<evidence type="ECO:0000313" key="3">
    <source>
        <dbReference type="EMBL" id="QDI90844.1"/>
    </source>
</evidence>
<feature type="compositionally biased region" description="Basic and acidic residues" evidence="2">
    <location>
        <begin position="178"/>
        <end position="208"/>
    </location>
</feature>
<protein>
    <submittedName>
        <fullName evidence="3">Uncharacterized protein</fullName>
    </submittedName>
</protein>
<evidence type="ECO:0000256" key="2">
    <source>
        <dbReference type="SAM" id="MobiDB-lite"/>
    </source>
</evidence>
<dbReference type="EMBL" id="CP035485">
    <property type="protein sequence ID" value="QDI90844.1"/>
    <property type="molecule type" value="Genomic_DNA"/>
</dbReference>
<accession>A0A514LG59</accession>
<keyword evidence="1" id="KW-0175">Coiled coil</keyword>
<name>A0A514LG59_9BACI</name>
<feature type="coiled-coil region" evidence="1">
    <location>
        <begin position="396"/>
        <end position="423"/>
    </location>
</feature>
<dbReference type="AlphaFoldDB" id="A0A514LG59"/>
<organism evidence="3 4">
    <name type="scientific">Salicibibacter halophilus</name>
    <dbReference type="NCBI Taxonomy" id="2502791"/>
    <lineage>
        <taxon>Bacteria</taxon>
        <taxon>Bacillati</taxon>
        <taxon>Bacillota</taxon>
        <taxon>Bacilli</taxon>
        <taxon>Bacillales</taxon>
        <taxon>Bacillaceae</taxon>
        <taxon>Salicibibacter</taxon>
    </lineage>
</organism>
<reference evidence="4" key="1">
    <citation type="submission" date="2019-01" db="EMBL/GenBank/DDBJ databases">
        <title>Genomic analysis of Salicibibacter sp. NKC3-5.</title>
        <authorList>
            <person name="Oh Y.J."/>
        </authorList>
    </citation>
    <scope>NUCLEOTIDE SEQUENCE [LARGE SCALE GENOMIC DNA]</scope>
    <source>
        <strain evidence="4">NKC3-5</strain>
    </source>
</reference>